<feature type="region of interest" description="Disordered" evidence="1">
    <location>
        <begin position="98"/>
        <end position="125"/>
    </location>
</feature>
<sequence length="125" mass="13893">MPSLHPASSLLLPLVAFPNLLSGDALQWIAQYQWGWQRGVFSARSQWIKDITTYKSPLTLPLAPSICYTGGAGERVEPCSAPHERVLRADEQTPLTVWPSHLNRSTDTPPSSTSSWRIDRGPKKL</sequence>
<feature type="chain" id="PRO_5020029917" evidence="2">
    <location>
        <begin position="24"/>
        <end position="125"/>
    </location>
</feature>
<organism evidence="3 4">
    <name type="scientific">Platysternon megacephalum</name>
    <name type="common">big-headed turtle</name>
    <dbReference type="NCBI Taxonomy" id="55544"/>
    <lineage>
        <taxon>Eukaryota</taxon>
        <taxon>Metazoa</taxon>
        <taxon>Chordata</taxon>
        <taxon>Craniata</taxon>
        <taxon>Vertebrata</taxon>
        <taxon>Euteleostomi</taxon>
        <taxon>Archelosauria</taxon>
        <taxon>Testudinata</taxon>
        <taxon>Testudines</taxon>
        <taxon>Cryptodira</taxon>
        <taxon>Durocryptodira</taxon>
        <taxon>Testudinoidea</taxon>
        <taxon>Platysternidae</taxon>
        <taxon>Platysternon</taxon>
    </lineage>
</organism>
<feature type="compositionally biased region" description="Low complexity" evidence="1">
    <location>
        <begin position="105"/>
        <end position="115"/>
    </location>
</feature>
<feature type="signal peptide" evidence="2">
    <location>
        <begin position="1"/>
        <end position="23"/>
    </location>
</feature>
<keyword evidence="3" id="KW-0808">Transferase</keyword>
<evidence type="ECO:0000313" key="3">
    <source>
        <dbReference type="EMBL" id="TFK14775.1"/>
    </source>
</evidence>
<gene>
    <name evidence="3" type="ORF">DR999_PMT01801</name>
</gene>
<name>A0A4D9EZJ5_9SAUR</name>
<evidence type="ECO:0000256" key="1">
    <source>
        <dbReference type="SAM" id="MobiDB-lite"/>
    </source>
</evidence>
<reference evidence="3 4" key="2">
    <citation type="submission" date="2019-04" db="EMBL/GenBank/DDBJ databases">
        <title>The genome sequence of big-headed turtle.</title>
        <authorList>
            <person name="Gong S."/>
        </authorList>
    </citation>
    <scope>NUCLEOTIDE SEQUENCE [LARGE SCALE GENOMIC DNA]</scope>
    <source>
        <strain evidence="3">DO16091913</strain>
        <tissue evidence="3">Muscle</tissue>
    </source>
</reference>
<dbReference type="Proteomes" id="UP000297703">
    <property type="component" value="Unassembled WGS sequence"/>
</dbReference>
<dbReference type="AlphaFoldDB" id="A0A4D9EZJ5"/>
<dbReference type="GO" id="GO:0016301">
    <property type="term" value="F:kinase activity"/>
    <property type="evidence" value="ECO:0007669"/>
    <property type="project" value="UniProtKB-KW"/>
</dbReference>
<keyword evidence="3" id="KW-0418">Kinase</keyword>
<protein>
    <submittedName>
        <fullName evidence="3">Interferon-inducible double-stranded RNA-dependent protein kinase activator A</fullName>
    </submittedName>
</protein>
<keyword evidence="2" id="KW-0732">Signal</keyword>
<accession>A0A4D9EZJ5</accession>
<reference evidence="3 4" key="1">
    <citation type="submission" date="2019-04" db="EMBL/GenBank/DDBJ databases">
        <title>Draft genome of the big-headed turtle Platysternon megacephalum.</title>
        <authorList>
            <person name="Gong S."/>
        </authorList>
    </citation>
    <scope>NUCLEOTIDE SEQUENCE [LARGE SCALE GENOMIC DNA]</scope>
    <source>
        <strain evidence="3">DO16091913</strain>
        <tissue evidence="3">Muscle</tissue>
    </source>
</reference>
<dbReference type="EMBL" id="QXTE01000008">
    <property type="protein sequence ID" value="TFK14775.1"/>
    <property type="molecule type" value="Genomic_DNA"/>
</dbReference>
<evidence type="ECO:0000313" key="4">
    <source>
        <dbReference type="Proteomes" id="UP000297703"/>
    </source>
</evidence>
<proteinExistence type="predicted"/>
<evidence type="ECO:0000256" key="2">
    <source>
        <dbReference type="SAM" id="SignalP"/>
    </source>
</evidence>
<comment type="caution">
    <text evidence="3">The sequence shown here is derived from an EMBL/GenBank/DDBJ whole genome shotgun (WGS) entry which is preliminary data.</text>
</comment>
<keyword evidence="4" id="KW-1185">Reference proteome</keyword>